<dbReference type="AlphaFoldDB" id="A0A4Z2GVG9"/>
<organism evidence="1 2">
    <name type="scientific">Liparis tanakae</name>
    <name type="common">Tanaka's snailfish</name>
    <dbReference type="NCBI Taxonomy" id="230148"/>
    <lineage>
        <taxon>Eukaryota</taxon>
        <taxon>Metazoa</taxon>
        <taxon>Chordata</taxon>
        <taxon>Craniata</taxon>
        <taxon>Vertebrata</taxon>
        <taxon>Euteleostomi</taxon>
        <taxon>Actinopterygii</taxon>
        <taxon>Neopterygii</taxon>
        <taxon>Teleostei</taxon>
        <taxon>Neoteleostei</taxon>
        <taxon>Acanthomorphata</taxon>
        <taxon>Eupercaria</taxon>
        <taxon>Perciformes</taxon>
        <taxon>Cottioidei</taxon>
        <taxon>Cottales</taxon>
        <taxon>Liparidae</taxon>
        <taxon>Liparis</taxon>
    </lineage>
</organism>
<evidence type="ECO:0000313" key="2">
    <source>
        <dbReference type="Proteomes" id="UP000314294"/>
    </source>
</evidence>
<reference evidence="1 2" key="1">
    <citation type="submission" date="2019-03" db="EMBL/GenBank/DDBJ databases">
        <title>First draft genome of Liparis tanakae, snailfish: a comprehensive survey of snailfish specific genes.</title>
        <authorList>
            <person name="Kim W."/>
            <person name="Song I."/>
            <person name="Jeong J.-H."/>
            <person name="Kim D."/>
            <person name="Kim S."/>
            <person name="Ryu S."/>
            <person name="Song J.Y."/>
            <person name="Lee S.K."/>
        </authorList>
    </citation>
    <scope>NUCLEOTIDE SEQUENCE [LARGE SCALE GENOMIC DNA]</scope>
    <source>
        <tissue evidence="1">Muscle</tissue>
    </source>
</reference>
<keyword evidence="2" id="KW-1185">Reference proteome</keyword>
<comment type="caution">
    <text evidence="1">The sequence shown here is derived from an EMBL/GenBank/DDBJ whole genome shotgun (WGS) entry which is preliminary data.</text>
</comment>
<name>A0A4Z2GVG9_9TELE</name>
<proteinExistence type="predicted"/>
<evidence type="ECO:0000313" key="1">
    <source>
        <dbReference type="EMBL" id="TNN57637.1"/>
    </source>
</evidence>
<dbReference type="Proteomes" id="UP000314294">
    <property type="component" value="Unassembled WGS sequence"/>
</dbReference>
<protein>
    <submittedName>
        <fullName evidence="1">Uncharacterized protein</fullName>
    </submittedName>
</protein>
<gene>
    <name evidence="1" type="ORF">EYF80_032167</name>
</gene>
<accession>A0A4Z2GVG9</accession>
<sequence>MVGSCWLERLTGGTIPTGVDQDHRISTTDSSPHRSSLCRNYVELESESACRVVGLWRPPEPVICTAHHYQT</sequence>
<dbReference type="EMBL" id="SRLO01000400">
    <property type="protein sequence ID" value="TNN57637.1"/>
    <property type="molecule type" value="Genomic_DNA"/>
</dbReference>